<organism evidence="2 3">
    <name type="scientific">Argiope bruennichi</name>
    <name type="common">Wasp spider</name>
    <name type="synonym">Aranea bruennichi</name>
    <dbReference type="NCBI Taxonomy" id="94029"/>
    <lineage>
        <taxon>Eukaryota</taxon>
        <taxon>Metazoa</taxon>
        <taxon>Ecdysozoa</taxon>
        <taxon>Arthropoda</taxon>
        <taxon>Chelicerata</taxon>
        <taxon>Arachnida</taxon>
        <taxon>Araneae</taxon>
        <taxon>Araneomorphae</taxon>
        <taxon>Entelegynae</taxon>
        <taxon>Araneoidea</taxon>
        <taxon>Araneidae</taxon>
        <taxon>Argiope</taxon>
    </lineage>
</organism>
<dbReference type="SUPFAM" id="SSF57997">
    <property type="entry name" value="Tropomyosin"/>
    <property type="match status" value="1"/>
</dbReference>
<gene>
    <name evidence="2" type="ORF">HNY73_007917</name>
</gene>
<dbReference type="Proteomes" id="UP000807504">
    <property type="component" value="Unassembled WGS sequence"/>
</dbReference>
<evidence type="ECO:0000256" key="1">
    <source>
        <dbReference type="SAM" id="Coils"/>
    </source>
</evidence>
<reference evidence="2" key="2">
    <citation type="submission" date="2020-06" db="EMBL/GenBank/DDBJ databases">
        <authorList>
            <person name="Sheffer M."/>
        </authorList>
    </citation>
    <scope>NUCLEOTIDE SEQUENCE</scope>
</reference>
<protein>
    <submittedName>
        <fullName evidence="2">Uncharacterized protein</fullName>
    </submittedName>
</protein>
<keyword evidence="3" id="KW-1185">Reference proteome</keyword>
<evidence type="ECO:0000313" key="2">
    <source>
        <dbReference type="EMBL" id="KAF8786160.1"/>
    </source>
</evidence>
<comment type="caution">
    <text evidence="2">The sequence shown here is derived from an EMBL/GenBank/DDBJ whole genome shotgun (WGS) entry which is preliminary data.</text>
</comment>
<accession>A0A8T0F9W0</accession>
<keyword evidence="1" id="KW-0175">Coiled coil</keyword>
<evidence type="ECO:0000313" key="3">
    <source>
        <dbReference type="Proteomes" id="UP000807504"/>
    </source>
</evidence>
<proteinExistence type="predicted"/>
<name>A0A8T0F9W0_ARGBR</name>
<dbReference type="EMBL" id="JABXBU010000015">
    <property type="protein sequence ID" value="KAF8786160.1"/>
    <property type="molecule type" value="Genomic_DNA"/>
</dbReference>
<feature type="coiled-coil region" evidence="1">
    <location>
        <begin position="24"/>
        <end position="72"/>
    </location>
</feature>
<dbReference type="AlphaFoldDB" id="A0A8T0F9W0"/>
<feature type="coiled-coil region" evidence="1">
    <location>
        <begin position="100"/>
        <end position="212"/>
    </location>
</feature>
<reference evidence="2" key="1">
    <citation type="journal article" date="2020" name="bioRxiv">
        <title>Chromosome-level reference genome of the European wasp spider Argiope bruennichi: a resource for studies on range expansion and evolutionary adaptation.</title>
        <authorList>
            <person name="Sheffer M.M."/>
            <person name="Hoppe A."/>
            <person name="Krehenwinkel H."/>
            <person name="Uhl G."/>
            <person name="Kuss A.W."/>
            <person name="Jensen L."/>
            <person name="Jensen C."/>
            <person name="Gillespie R.G."/>
            <person name="Hoff K.J."/>
            <person name="Prost S."/>
        </authorList>
    </citation>
    <scope>NUCLEOTIDE SEQUENCE</scope>
</reference>
<sequence>MDKEYEYKLEQKIRELETDFIAKIHAKEKELDIFQQKLHEKEQKLTLLEMNISNQKESYISLKKELEDMKQIHTILQTKYSNLLDENTSLLKKFESMSDYAVLKGDLETKSKELKNLQQEFEEYHKQAEKGKESLHENLQKLDTKLRIKETELVETQRQLNLARDTLHIEEAVWHKERRKLEQEVISSREMYQTLIQRIEEQKEDIQALHRTIHILHYQLSDKSARNTARVEPIISNKSSFKVPDISRKEPDFFRMNRGTDNSPTKYRQKSLKFIEEAKDRISSLHQS</sequence>